<feature type="transmembrane region" description="Helical" evidence="1">
    <location>
        <begin position="21"/>
        <end position="41"/>
    </location>
</feature>
<feature type="transmembrane region" description="Helical" evidence="1">
    <location>
        <begin position="84"/>
        <end position="108"/>
    </location>
</feature>
<dbReference type="HOGENOM" id="CLU_2167308_0_0_0"/>
<comment type="caution">
    <text evidence="2">The sequence shown here is derived from an EMBL/GenBank/DDBJ whole genome shotgun (WGS) entry which is preliminary data.</text>
</comment>
<keyword evidence="1" id="KW-0472">Membrane</keyword>
<dbReference type="PATRIC" id="fig|457404.5.peg.3517"/>
<name>H1PYL3_9FUSO</name>
<feature type="transmembrane region" description="Helical" evidence="1">
    <location>
        <begin position="53"/>
        <end position="77"/>
    </location>
</feature>
<protein>
    <submittedName>
        <fullName evidence="2">Uncharacterized protein</fullName>
    </submittedName>
</protein>
<dbReference type="RefSeq" id="WP_008699460.1">
    <property type="nucleotide sequence ID" value="NZ_KE161012.1"/>
</dbReference>
<evidence type="ECO:0000313" key="3">
    <source>
        <dbReference type="Proteomes" id="UP000003233"/>
    </source>
</evidence>
<evidence type="ECO:0000313" key="2">
    <source>
        <dbReference type="EMBL" id="EHO77202.1"/>
    </source>
</evidence>
<proteinExistence type="predicted"/>
<organism evidence="2 3">
    <name type="scientific">Fusobacterium ulcerans 12-1B</name>
    <dbReference type="NCBI Taxonomy" id="457404"/>
    <lineage>
        <taxon>Bacteria</taxon>
        <taxon>Fusobacteriati</taxon>
        <taxon>Fusobacteriota</taxon>
        <taxon>Fusobacteriia</taxon>
        <taxon>Fusobacteriales</taxon>
        <taxon>Fusobacteriaceae</taxon>
        <taxon>Fusobacterium</taxon>
    </lineage>
</organism>
<dbReference type="AlphaFoldDB" id="H1PYL3"/>
<reference evidence="2 3" key="1">
    <citation type="submission" date="2012-07" db="EMBL/GenBank/DDBJ databases">
        <title>The Genome Sequence of Fusobacterium ulcerans 12_1B.</title>
        <authorList>
            <consortium name="The Broad Institute Genome Sequencing Platform"/>
            <person name="Earl A."/>
            <person name="Ward D."/>
            <person name="Feldgarden M."/>
            <person name="Gevers D."/>
            <person name="Strauss J."/>
            <person name="Ambrose C.E."/>
            <person name="Allen-Vercoe E."/>
            <person name="Walker B."/>
            <person name="Young S.K."/>
            <person name="Zeng Q."/>
            <person name="Gargeya S."/>
            <person name="Fitzgerald M."/>
            <person name="Haas B."/>
            <person name="Abouelleil A."/>
            <person name="Alvarado L."/>
            <person name="Arachchi H.M."/>
            <person name="Berlin A.M."/>
            <person name="Chapman S.B."/>
            <person name="Goldberg J."/>
            <person name="Griggs A."/>
            <person name="Gujja S."/>
            <person name="Hansen M."/>
            <person name="Howarth C."/>
            <person name="Imamovic A."/>
            <person name="Larimer J."/>
            <person name="McCowen C."/>
            <person name="Montmayeur A."/>
            <person name="Murphy C."/>
            <person name="Neiman D."/>
            <person name="Pearson M."/>
            <person name="Priest M."/>
            <person name="Roberts A."/>
            <person name="Saif S."/>
            <person name="Shea T."/>
            <person name="Sisk P."/>
            <person name="Sykes S."/>
            <person name="Wortman J."/>
            <person name="Nusbaum C."/>
            <person name="Birren B."/>
        </authorList>
    </citation>
    <scope>NUCLEOTIDE SEQUENCE [LARGE SCALE GENOMIC DNA]</scope>
    <source>
        <strain evidence="2 3">12_1B</strain>
    </source>
</reference>
<gene>
    <name evidence="2" type="ORF">HMPREF0402_03506</name>
</gene>
<evidence type="ECO:0000256" key="1">
    <source>
        <dbReference type="SAM" id="Phobius"/>
    </source>
</evidence>
<keyword evidence="1" id="KW-0812">Transmembrane</keyword>
<dbReference type="Proteomes" id="UP000003233">
    <property type="component" value="Unassembled WGS sequence"/>
</dbReference>
<keyword evidence="3" id="KW-1185">Reference proteome</keyword>
<dbReference type="EMBL" id="AGWJ02000035">
    <property type="protein sequence ID" value="EHO77202.1"/>
    <property type="molecule type" value="Genomic_DNA"/>
</dbReference>
<keyword evidence="1" id="KW-1133">Transmembrane helix</keyword>
<sequence length="114" mass="12669">MNTILSKTYCIEGQGFSTRQRTFLTFLLLFFTIGILTYSSLSGLPIEANLTKYLSMVVRIFRFVVAFGIIFSLMAFFKGSQMWMMGLGIIVVGLIVSNLETILDLIGLTGGVCF</sequence>
<accession>H1PYL3</accession>
<dbReference type="BioCyc" id="FSP457404-HMP:GTSQ-3561-MONOMER"/>